<evidence type="ECO:0000256" key="1">
    <source>
        <dbReference type="SAM" id="Phobius"/>
    </source>
</evidence>
<evidence type="ECO:0000313" key="3">
    <source>
        <dbReference type="Proteomes" id="UP000570514"/>
    </source>
</evidence>
<proteinExistence type="predicted"/>
<name>A0A846MVJ6_9PROT</name>
<protein>
    <recommendedName>
        <fullName evidence="4">Permease</fullName>
    </recommendedName>
</protein>
<accession>A0A846MVJ6</accession>
<feature type="transmembrane region" description="Helical" evidence="1">
    <location>
        <begin position="167"/>
        <end position="190"/>
    </location>
</feature>
<reference evidence="2 3" key="1">
    <citation type="submission" date="2020-03" db="EMBL/GenBank/DDBJ databases">
        <title>Genomic Encyclopedia of Type Strains, Phase IV (KMG-IV): sequencing the most valuable type-strain genomes for metagenomic binning, comparative biology and taxonomic classification.</title>
        <authorList>
            <person name="Goeker M."/>
        </authorList>
    </citation>
    <scope>NUCLEOTIDE SEQUENCE [LARGE SCALE GENOMIC DNA]</scope>
    <source>
        <strain evidence="2 3">DSM 19867</strain>
    </source>
</reference>
<keyword evidence="1" id="KW-1133">Transmembrane helix</keyword>
<feature type="transmembrane region" description="Helical" evidence="1">
    <location>
        <begin position="21"/>
        <end position="42"/>
    </location>
</feature>
<comment type="caution">
    <text evidence="2">The sequence shown here is derived from an EMBL/GenBank/DDBJ whole genome shotgun (WGS) entry which is preliminary data.</text>
</comment>
<evidence type="ECO:0000313" key="2">
    <source>
        <dbReference type="EMBL" id="NIK87239.1"/>
    </source>
</evidence>
<feature type="transmembrane region" description="Helical" evidence="1">
    <location>
        <begin position="196"/>
        <end position="214"/>
    </location>
</feature>
<dbReference type="Proteomes" id="UP000570514">
    <property type="component" value="Unassembled WGS sequence"/>
</dbReference>
<keyword evidence="1" id="KW-0472">Membrane</keyword>
<gene>
    <name evidence="2" type="ORF">FHS83_000557</name>
</gene>
<dbReference type="RefSeq" id="WP_167080661.1">
    <property type="nucleotide sequence ID" value="NZ_BAAADC010000001.1"/>
</dbReference>
<keyword evidence="3" id="KW-1185">Reference proteome</keyword>
<evidence type="ECO:0008006" key="4">
    <source>
        <dbReference type="Google" id="ProtNLM"/>
    </source>
</evidence>
<feature type="transmembrane region" description="Helical" evidence="1">
    <location>
        <begin position="131"/>
        <end position="155"/>
    </location>
</feature>
<sequence>MLVGHLGAGLLAKAIEPRMKLGTLVAAAFAADILFWFLVLFGLEQVRLPNAPRGLVSFDFPYSHSLISILLLAVIVSTVWAVWGGRRARRSGVYWDGIALIAATVLSHWLLDVLVHQSDMPVMPGGAMLGFGLWALQPAAIILELALAALAYAAYAARCSVRLGRKLVVGALLLLAGAFTFEGAFGAPPVAASDGVALFSLVLIGLCITVVAWADRAR</sequence>
<dbReference type="EMBL" id="JAASRM010000001">
    <property type="protein sequence ID" value="NIK87239.1"/>
    <property type="molecule type" value="Genomic_DNA"/>
</dbReference>
<feature type="transmembrane region" description="Helical" evidence="1">
    <location>
        <begin position="93"/>
        <end position="111"/>
    </location>
</feature>
<feature type="transmembrane region" description="Helical" evidence="1">
    <location>
        <begin position="62"/>
        <end position="81"/>
    </location>
</feature>
<keyword evidence="1" id="KW-0812">Transmembrane</keyword>
<dbReference type="AlphaFoldDB" id="A0A846MVJ6"/>
<organism evidence="2 3">
    <name type="scientific">Rhizomicrobium palustre</name>
    <dbReference type="NCBI Taxonomy" id="189966"/>
    <lineage>
        <taxon>Bacteria</taxon>
        <taxon>Pseudomonadati</taxon>
        <taxon>Pseudomonadota</taxon>
        <taxon>Alphaproteobacteria</taxon>
        <taxon>Micropepsales</taxon>
        <taxon>Micropepsaceae</taxon>
        <taxon>Rhizomicrobium</taxon>
    </lineage>
</organism>